<name>A0A940SRK2_9ENTE</name>
<keyword evidence="3" id="KW-1185">Reference proteome</keyword>
<comment type="caution">
    <text evidence="2">The sequence shown here is derived from an EMBL/GenBank/DDBJ whole genome shotgun (WGS) entry which is preliminary data.</text>
</comment>
<protein>
    <recommendedName>
        <fullName evidence="1">DUF6440 domain-containing protein</fullName>
    </recommendedName>
</protein>
<feature type="domain" description="DUF6440" evidence="1">
    <location>
        <begin position="14"/>
        <end position="48"/>
    </location>
</feature>
<organism evidence="2 3">
    <name type="scientific">Vagococcus allomyrinae</name>
    <dbReference type="NCBI Taxonomy" id="2794353"/>
    <lineage>
        <taxon>Bacteria</taxon>
        <taxon>Bacillati</taxon>
        <taxon>Bacillota</taxon>
        <taxon>Bacilli</taxon>
        <taxon>Lactobacillales</taxon>
        <taxon>Enterococcaceae</taxon>
        <taxon>Vagococcus</taxon>
    </lineage>
</organism>
<gene>
    <name evidence="2" type="ORF">I6N95_07865</name>
</gene>
<sequence>MTKKEKRFITEAHNDLYQIVADTKTSVQYLFAPSTGITPQLDSNGKLLLADKE</sequence>
<evidence type="ECO:0000313" key="2">
    <source>
        <dbReference type="EMBL" id="MBP1040917.1"/>
    </source>
</evidence>
<reference evidence="2" key="1">
    <citation type="submission" date="2020-12" db="EMBL/GenBank/DDBJ databases">
        <title>Vagococcus allomyrinae sp. nov. and Enterococcus lavae sp. nov., isolated from the larvae of Allomyrina dichotoma.</title>
        <authorList>
            <person name="Lee S.D."/>
        </authorList>
    </citation>
    <scope>NUCLEOTIDE SEQUENCE</scope>
    <source>
        <strain evidence="2">BWB3-3</strain>
    </source>
</reference>
<dbReference type="Proteomes" id="UP000674938">
    <property type="component" value="Unassembled WGS sequence"/>
</dbReference>
<accession>A0A940SRK2</accession>
<evidence type="ECO:0000259" key="1">
    <source>
        <dbReference type="Pfam" id="PF20037"/>
    </source>
</evidence>
<dbReference type="EMBL" id="JAEEGA010000004">
    <property type="protein sequence ID" value="MBP1040917.1"/>
    <property type="molecule type" value="Genomic_DNA"/>
</dbReference>
<evidence type="ECO:0000313" key="3">
    <source>
        <dbReference type="Proteomes" id="UP000674938"/>
    </source>
</evidence>
<dbReference type="Pfam" id="PF20037">
    <property type="entry name" value="DUF6440"/>
    <property type="match status" value="1"/>
</dbReference>
<dbReference type="AlphaFoldDB" id="A0A940SRK2"/>
<dbReference type="RefSeq" id="WP_209526443.1">
    <property type="nucleotide sequence ID" value="NZ_JAEEGA010000004.1"/>
</dbReference>
<proteinExistence type="predicted"/>
<dbReference type="InterPro" id="IPR045515">
    <property type="entry name" value="DUF6440"/>
</dbReference>